<dbReference type="EMBL" id="CP036455">
    <property type="protein sequence ID" value="QBI51871.1"/>
    <property type="molecule type" value="Genomic_DNA"/>
</dbReference>
<evidence type="ECO:0000313" key="3">
    <source>
        <dbReference type="Proteomes" id="UP000292235"/>
    </source>
</evidence>
<accession>A0A4P6PYD6</accession>
<dbReference type="KEGG" id="strr:EKD16_00220"/>
<dbReference type="SMART" id="SM00849">
    <property type="entry name" value="Lactamase_B"/>
    <property type="match status" value="1"/>
</dbReference>
<evidence type="ECO:0000259" key="1">
    <source>
        <dbReference type="SMART" id="SM00849"/>
    </source>
</evidence>
<dbReference type="InterPro" id="IPR029228">
    <property type="entry name" value="Alkyl_sulf_dimr"/>
</dbReference>
<sequence>MPTIRELAEQAWNKSHGFTAEFNPVEVRRDRSEELDPRILMFYGLANVYAVDTGDGLVMLDAGHHIDSANLHSHVREWRPDTPLHAAVYSHHHVDHVFGVSPFDAEAGESGRPAPVVYAHDAVPGHFDRYRTTVGYNTAINRRQFAVDVPGFRWPDRFRYPDVTFADRCTFHRGGLTFEMHHARGETDDAVWTHIPELRAVHTGDLFIWASPNAGNPQKVQRYAGEWARALREIASLGAELLLPGHGFPVYGAERVRRACGETADLLESLESQTLALMEQGLPLDAVIHGVQVPEHLADRPYLRPIYDHPQFVVRNVWRRFGGWYEGEPDQLLPAPLDEQAREWIALAGGVQAVVDRALAVHDGGDSRLACHLIEKAVRAEPENAGVHEARARIYAERAAAESSLMVRNILGHAAGASREGKRDLASFAD</sequence>
<dbReference type="InterPro" id="IPR052195">
    <property type="entry name" value="Bact_Alkyl/Aryl-Sulfatase"/>
</dbReference>
<name>A0A4P6PYD6_9ACTN</name>
<dbReference type="InterPro" id="IPR036866">
    <property type="entry name" value="RibonucZ/Hydroxyglut_hydro"/>
</dbReference>
<dbReference type="AlphaFoldDB" id="A0A4P6PYD6"/>
<keyword evidence="3" id="KW-1185">Reference proteome</keyword>
<dbReference type="Pfam" id="PF00753">
    <property type="entry name" value="Lactamase_B"/>
    <property type="match status" value="1"/>
</dbReference>
<dbReference type="Gene3D" id="3.60.15.30">
    <property type="entry name" value="Metallo-beta-lactamase domain"/>
    <property type="match status" value="1"/>
</dbReference>
<dbReference type="Pfam" id="PF14863">
    <property type="entry name" value="Alkyl_sulf_dimr"/>
    <property type="match status" value="1"/>
</dbReference>
<dbReference type="PANTHER" id="PTHR43223:SF2">
    <property type="entry name" value="METALLO-BETA-LACTAMASE DOMAIN-CONTAINING PROTEIN"/>
    <property type="match status" value="1"/>
</dbReference>
<dbReference type="RefSeq" id="WP_165498459.1">
    <property type="nucleotide sequence ID" value="NZ_CP036455.1"/>
</dbReference>
<dbReference type="Gene3D" id="1.25.40.880">
    <property type="entry name" value="Alkyl sulfatase, dimerisation domain"/>
    <property type="match status" value="1"/>
</dbReference>
<protein>
    <submittedName>
        <fullName evidence="2">Metallo-beta-lactamase superfamily protein</fullName>
    </submittedName>
</protein>
<dbReference type="Proteomes" id="UP000292235">
    <property type="component" value="Chromosome"/>
</dbReference>
<dbReference type="PANTHER" id="PTHR43223">
    <property type="entry name" value="ALKYL/ARYL-SULFATASE"/>
    <property type="match status" value="1"/>
</dbReference>
<organism evidence="2 3">
    <name type="scientific">Streptomonospora litoralis</name>
    <dbReference type="NCBI Taxonomy" id="2498135"/>
    <lineage>
        <taxon>Bacteria</taxon>
        <taxon>Bacillati</taxon>
        <taxon>Actinomycetota</taxon>
        <taxon>Actinomycetes</taxon>
        <taxon>Streptosporangiales</taxon>
        <taxon>Nocardiopsidaceae</taxon>
        <taxon>Streptomonospora</taxon>
    </lineage>
</organism>
<dbReference type="SUPFAM" id="SSF56281">
    <property type="entry name" value="Metallo-hydrolase/oxidoreductase"/>
    <property type="match status" value="1"/>
</dbReference>
<reference evidence="2 3" key="1">
    <citation type="submission" date="2019-02" db="EMBL/GenBank/DDBJ databases">
        <authorList>
            <person name="Khodamoradi S."/>
            <person name="Hahnke R.L."/>
            <person name="Kaempfer P."/>
            <person name="Schumann P."/>
            <person name="Rohde M."/>
            <person name="Steinert M."/>
            <person name="Luzhetskyy A."/>
            <person name="Wink J."/>
            <person name="Ruckert C."/>
        </authorList>
    </citation>
    <scope>NUCLEOTIDE SEQUENCE [LARGE SCALE GENOMIC DNA]</scope>
    <source>
        <strain evidence="2 3">M2</strain>
    </source>
</reference>
<proteinExistence type="predicted"/>
<dbReference type="GO" id="GO:0046983">
    <property type="term" value="F:protein dimerization activity"/>
    <property type="evidence" value="ECO:0007669"/>
    <property type="project" value="InterPro"/>
</dbReference>
<dbReference type="InterPro" id="IPR038536">
    <property type="entry name" value="Alkyl/aryl-sulf_dimr_sf"/>
</dbReference>
<evidence type="ECO:0000313" key="2">
    <source>
        <dbReference type="EMBL" id="QBI51871.1"/>
    </source>
</evidence>
<gene>
    <name evidence="2" type="ORF">EKD16_00220</name>
</gene>
<dbReference type="InterPro" id="IPR001279">
    <property type="entry name" value="Metallo-B-lactamas"/>
</dbReference>
<feature type="domain" description="Metallo-beta-lactamase" evidence="1">
    <location>
        <begin position="45"/>
        <end position="246"/>
    </location>
</feature>